<proteinExistence type="predicted"/>
<reference evidence="1 2" key="1">
    <citation type="submission" date="2023-03" db="EMBL/GenBank/DDBJ databases">
        <title>WGS of Gossypium arboreum.</title>
        <authorList>
            <person name="Yu D."/>
        </authorList>
    </citation>
    <scope>NUCLEOTIDE SEQUENCE [LARGE SCALE GENOMIC DNA]</scope>
    <source>
        <tissue evidence="1">Leaf</tissue>
    </source>
</reference>
<evidence type="ECO:0008006" key="3">
    <source>
        <dbReference type="Google" id="ProtNLM"/>
    </source>
</evidence>
<dbReference type="InterPro" id="IPR002401">
    <property type="entry name" value="Cyt_P450_E_grp-I"/>
</dbReference>
<gene>
    <name evidence="1" type="ORF">PVK06_036323</name>
</gene>
<dbReference type="Pfam" id="PF00067">
    <property type="entry name" value="p450"/>
    <property type="match status" value="1"/>
</dbReference>
<protein>
    <recommendedName>
        <fullName evidence="3">Cytochrome P450 71A1-like</fullName>
    </recommendedName>
</protein>
<evidence type="ECO:0000313" key="1">
    <source>
        <dbReference type="EMBL" id="KAK5795066.1"/>
    </source>
</evidence>
<evidence type="ECO:0000313" key="2">
    <source>
        <dbReference type="Proteomes" id="UP001358586"/>
    </source>
</evidence>
<dbReference type="Gene3D" id="1.10.630.10">
    <property type="entry name" value="Cytochrome P450"/>
    <property type="match status" value="1"/>
</dbReference>
<dbReference type="PANTHER" id="PTHR47952">
    <property type="entry name" value="TRYPTAMINE 5-HYDROXYLASE"/>
    <property type="match status" value="1"/>
</dbReference>
<sequence>MAELLKHPNAMKKVQEKVKNVVRNKIKVDAEDKDPKWWENPEEFIPERFENSSIDFKGQDFQLNPFGFEKRRCPGIAFGVASIEFVMANLLYWFDWKLPAGETTENMDIAELYGLTVIKKTPLHV</sequence>
<dbReference type="EMBL" id="JARKNE010000010">
    <property type="protein sequence ID" value="KAK5795066.1"/>
    <property type="molecule type" value="Genomic_DNA"/>
</dbReference>
<dbReference type="InterPro" id="IPR001128">
    <property type="entry name" value="Cyt_P450"/>
</dbReference>
<organism evidence="1 2">
    <name type="scientific">Gossypium arboreum</name>
    <name type="common">Tree cotton</name>
    <name type="synonym">Gossypium nanking</name>
    <dbReference type="NCBI Taxonomy" id="29729"/>
    <lineage>
        <taxon>Eukaryota</taxon>
        <taxon>Viridiplantae</taxon>
        <taxon>Streptophyta</taxon>
        <taxon>Embryophyta</taxon>
        <taxon>Tracheophyta</taxon>
        <taxon>Spermatophyta</taxon>
        <taxon>Magnoliopsida</taxon>
        <taxon>eudicotyledons</taxon>
        <taxon>Gunneridae</taxon>
        <taxon>Pentapetalae</taxon>
        <taxon>rosids</taxon>
        <taxon>malvids</taxon>
        <taxon>Malvales</taxon>
        <taxon>Malvaceae</taxon>
        <taxon>Malvoideae</taxon>
        <taxon>Gossypium</taxon>
    </lineage>
</organism>
<dbReference type="InterPro" id="IPR036396">
    <property type="entry name" value="Cyt_P450_sf"/>
</dbReference>
<comment type="caution">
    <text evidence="1">The sequence shown here is derived from an EMBL/GenBank/DDBJ whole genome shotgun (WGS) entry which is preliminary data.</text>
</comment>
<dbReference type="PANTHER" id="PTHR47952:SF3">
    <property type="entry name" value="CYTOCHROME P450 71B3-LIKE"/>
    <property type="match status" value="1"/>
</dbReference>
<accession>A0ABR0NKD9</accession>
<dbReference type="Proteomes" id="UP001358586">
    <property type="component" value="Chromosome 10"/>
</dbReference>
<dbReference type="SUPFAM" id="SSF48264">
    <property type="entry name" value="Cytochrome P450"/>
    <property type="match status" value="1"/>
</dbReference>
<dbReference type="PRINTS" id="PR00463">
    <property type="entry name" value="EP450I"/>
</dbReference>
<name>A0ABR0NKD9_GOSAR</name>
<keyword evidence="2" id="KW-1185">Reference proteome</keyword>